<dbReference type="InterPro" id="IPR015943">
    <property type="entry name" value="WD40/YVTN_repeat-like_dom_sf"/>
</dbReference>
<comment type="similarity">
    <text evidence="2">Belongs to the WD repeat EIF2A family.</text>
</comment>
<evidence type="ECO:0000256" key="2">
    <source>
        <dbReference type="ARBA" id="ARBA00009573"/>
    </source>
</evidence>
<organism evidence="11">
    <name type="scientific">Medioppia subpectinata</name>
    <dbReference type="NCBI Taxonomy" id="1979941"/>
    <lineage>
        <taxon>Eukaryota</taxon>
        <taxon>Metazoa</taxon>
        <taxon>Ecdysozoa</taxon>
        <taxon>Arthropoda</taxon>
        <taxon>Chelicerata</taxon>
        <taxon>Arachnida</taxon>
        <taxon>Acari</taxon>
        <taxon>Acariformes</taxon>
        <taxon>Sarcoptiformes</taxon>
        <taxon>Oribatida</taxon>
        <taxon>Brachypylina</taxon>
        <taxon>Oppioidea</taxon>
        <taxon>Oppiidae</taxon>
        <taxon>Medioppia</taxon>
    </lineage>
</organism>
<gene>
    <name evidence="11" type="ORF">OSB1V03_LOCUS2449</name>
</gene>
<dbReference type="Pfam" id="PF08662">
    <property type="entry name" value="eIF2A"/>
    <property type="match status" value="1"/>
</dbReference>
<evidence type="ECO:0000259" key="10">
    <source>
        <dbReference type="Pfam" id="PF08662"/>
    </source>
</evidence>
<keyword evidence="12" id="KW-1185">Reference proteome</keyword>
<dbReference type="GO" id="GO:0003729">
    <property type="term" value="F:mRNA binding"/>
    <property type="evidence" value="ECO:0007669"/>
    <property type="project" value="TreeGrafter"/>
</dbReference>
<name>A0A7R9PV37_9ACAR</name>
<keyword evidence="5" id="KW-0853">WD repeat</keyword>
<dbReference type="Proteomes" id="UP000759131">
    <property type="component" value="Unassembled WGS sequence"/>
</dbReference>
<evidence type="ECO:0000256" key="5">
    <source>
        <dbReference type="ARBA" id="ARBA00022574"/>
    </source>
</evidence>
<evidence type="ECO:0000256" key="8">
    <source>
        <dbReference type="ARBA" id="ARBA00022917"/>
    </source>
</evidence>
<keyword evidence="6" id="KW-0677">Repeat</keyword>
<dbReference type="Gene3D" id="2.130.10.10">
    <property type="entry name" value="YVTN repeat-like/Quinoprotein amine dehydrogenase"/>
    <property type="match status" value="1"/>
</dbReference>
<keyword evidence="7" id="KW-0810">Translation regulation</keyword>
<evidence type="ECO:0000256" key="1">
    <source>
        <dbReference type="ARBA" id="ARBA00003993"/>
    </source>
</evidence>
<comment type="function">
    <text evidence="1">Functions in the early steps of protein synthesis of a small number of specific mRNAs. Acts by directing the binding of methionyl-tRNAi to 40S ribosomal subunits. In contrast to the eIF-2 complex, it binds methionyl-tRNAi to 40S subunits in a codon-dependent manner, whereas the eIF-2 complex binds methionyl-tRNAi to 40S subunits in a GTP-dependent manner.</text>
</comment>
<reference evidence="11" key="1">
    <citation type="submission" date="2020-11" db="EMBL/GenBank/DDBJ databases">
        <authorList>
            <person name="Tran Van P."/>
        </authorList>
    </citation>
    <scope>NUCLEOTIDE SEQUENCE</scope>
</reference>
<dbReference type="GO" id="GO:0000049">
    <property type="term" value="F:tRNA binding"/>
    <property type="evidence" value="ECO:0007669"/>
    <property type="project" value="TreeGrafter"/>
</dbReference>
<dbReference type="GO" id="GO:0043022">
    <property type="term" value="F:ribosome binding"/>
    <property type="evidence" value="ECO:0007669"/>
    <property type="project" value="TreeGrafter"/>
</dbReference>
<accession>A0A7R9PV37</accession>
<sequence>MADNLLILKGSKGLSIVSGDKPYGELKSLSASNNVRSIDVSTDGKYLAFADNNFVKVVALPACDTVFEKTGVNVNFVKLSPKSTVLATWHHFTASNTLNLNLYDISTQTHLIGWPQKKPSRWCPQWTDDETVCVRHINMELNFYENNRYERFTQRMCAQKVANYSMVTNSQTGCHYVACYTVGVKGQPSFVRIYQFPRFDGVAIANKSFYKADTVDFKWNHRGDSLLLVCSTDVDQTGKSYYGQQTLHYLDITGQTFIVSLKKDGPIHNTAWVPGNSTLFCVIYGFMPAKTSLFNNKSETVFEFGEEMQNIISFNRFGNLVVLAGFGNLRGGVQVWDMKQKKLISHFKAPDTTLVDWAPDGRHIMTATTAPRLRVGNGFRIWTYNGIREHENIFDTNTELNEIMWRPSLAFTEPIIEIPKANAVPKPAEPKKYIPPHLRKTSTNPSANSTKTSTPNPNPLSESEKKMKNVEKKLKQINDLKELMASGKTLEKNQMEKITKEQELLDELRELSIHS</sequence>
<evidence type="ECO:0000313" key="12">
    <source>
        <dbReference type="Proteomes" id="UP000759131"/>
    </source>
</evidence>
<evidence type="ECO:0000313" key="11">
    <source>
        <dbReference type="EMBL" id="CAD7621980.1"/>
    </source>
</evidence>
<dbReference type="OrthoDB" id="2194683at2759"/>
<dbReference type="InterPro" id="IPR011387">
    <property type="entry name" value="TIF2A"/>
</dbReference>
<evidence type="ECO:0000256" key="9">
    <source>
        <dbReference type="SAM" id="MobiDB-lite"/>
    </source>
</evidence>
<dbReference type="EMBL" id="CAJPIZ010000858">
    <property type="protein sequence ID" value="CAG2102410.1"/>
    <property type="molecule type" value="Genomic_DNA"/>
</dbReference>
<feature type="region of interest" description="Disordered" evidence="9">
    <location>
        <begin position="422"/>
        <end position="469"/>
    </location>
</feature>
<dbReference type="GO" id="GO:0006417">
    <property type="term" value="P:regulation of translation"/>
    <property type="evidence" value="ECO:0007669"/>
    <property type="project" value="UniProtKB-KW"/>
</dbReference>
<dbReference type="PANTHER" id="PTHR13227">
    <property type="entry name" value="EUKARYOTIC TRANSLATION INITIATION FACTOR 2A"/>
    <property type="match status" value="1"/>
</dbReference>
<evidence type="ECO:0000256" key="6">
    <source>
        <dbReference type="ARBA" id="ARBA00022737"/>
    </source>
</evidence>
<evidence type="ECO:0000256" key="7">
    <source>
        <dbReference type="ARBA" id="ARBA00022845"/>
    </source>
</evidence>
<dbReference type="SUPFAM" id="SSF69322">
    <property type="entry name" value="Tricorn protease domain 2"/>
    <property type="match status" value="1"/>
</dbReference>
<dbReference type="EMBL" id="OC855433">
    <property type="protein sequence ID" value="CAD7621980.1"/>
    <property type="molecule type" value="Genomic_DNA"/>
</dbReference>
<evidence type="ECO:0000256" key="4">
    <source>
        <dbReference type="ARBA" id="ARBA00022540"/>
    </source>
</evidence>
<proteinExistence type="inferred from homology"/>
<evidence type="ECO:0000256" key="3">
    <source>
        <dbReference type="ARBA" id="ARBA00013819"/>
    </source>
</evidence>
<dbReference type="AlphaFoldDB" id="A0A7R9PV37"/>
<keyword evidence="4" id="KW-0396">Initiation factor</keyword>
<protein>
    <recommendedName>
        <fullName evidence="3">Eukaryotic translation initiation factor 2A</fullName>
    </recommendedName>
</protein>
<dbReference type="InterPro" id="IPR013979">
    <property type="entry name" value="TIF_beta_prop-like"/>
</dbReference>
<dbReference type="PANTHER" id="PTHR13227:SF0">
    <property type="entry name" value="EUKARYOTIC TRANSLATION INITIATION FACTOR 2A"/>
    <property type="match status" value="1"/>
</dbReference>
<feature type="compositionally biased region" description="Polar residues" evidence="9">
    <location>
        <begin position="441"/>
        <end position="461"/>
    </location>
</feature>
<feature type="domain" description="Translation initiation factor beta propellor-like" evidence="10">
    <location>
        <begin position="207"/>
        <end position="394"/>
    </location>
</feature>
<dbReference type="GO" id="GO:0022627">
    <property type="term" value="C:cytosolic small ribosomal subunit"/>
    <property type="evidence" value="ECO:0007669"/>
    <property type="project" value="TreeGrafter"/>
</dbReference>
<dbReference type="GO" id="GO:0003743">
    <property type="term" value="F:translation initiation factor activity"/>
    <property type="evidence" value="ECO:0007669"/>
    <property type="project" value="UniProtKB-KW"/>
</dbReference>
<keyword evidence="8" id="KW-0648">Protein biosynthesis</keyword>